<accession>A0AAN8PZ00</accession>
<dbReference type="AlphaFoldDB" id="A0AAN8PZ00"/>
<sequence>MARNKIKCDQFNLGGPVTTLAFICSPNRSGLQNLLFQRFFSRRWLKILLNRGNRTIENGQKATKRGSWMYEQRSMKKLREQICISKRRKNFKEKNERPPKNKDKGAVE</sequence>
<dbReference type="Proteomes" id="UP001372834">
    <property type="component" value="Unassembled WGS sequence"/>
</dbReference>
<name>A0AAN8PZ00_POLSC</name>
<dbReference type="EMBL" id="JAWJWE010000002">
    <property type="protein sequence ID" value="KAK6642350.1"/>
    <property type="molecule type" value="Genomic_DNA"/>
</dbReference>
<feature type="region of interest" description="Disordered" evidence="1">
    <location>
        <begin position="86"/>
        <end position="108"/>
    </location>
</feature>
<feature type="compositionally biased region" description="Basic and acidic residues" evidence="1">
    <location>
        <begin position="92"/>
        <end position="108"/>
    </location>
</feature>
<proteinExistence type="predicted"/>
<evidence type="ECO:0000313" key="2">
    <source>
        <dbReference type="EMBL" id="KAK6642350.1"/>
    </source>
</evidence>
<evidence type="ECO:0000313" key="3">
    <source>
        <dbReference type="Proteomes" id="UP001372834"/>
    </source>
</evidence>
<organism evidence="2 3">
    <name type="scientific">Polyplax serrata</name>
    <name type="common">Common mouse louse</name>
    <dbReference type="NCBI Taxonomy" id="468196"/>
    <lineage>
        <taxon>Eukaryota</taxon>
        <taxon>Metazoa</taxon>
        <taxon>Ecdysozoa</taxon>
        <taxon>Arthropoda</taxon>
        <taxon>Hexapoda</taxon>
        <taxon>Insecta</taxon>
        <taxon>Pterygota</taxon>
        <taxon>Neoptera</taxon>
        <taxon>Paraneoptera</taxon>
        <taxon>Psocodea</taxon>
        <taxon>Troctomorpha</taxon>
        <taxon>Phthiraptera</taxon>
        <taxon>Anoplura</taxon>
        <taxon>Polyplacidae</taxon>
        <taxon>Polyplax</taxon>
    </lineage>
</organism>
<gene>
    <name evidence="2" type="ORF">RUM43_003851</name>
</gene>
<reference evidence="2 3" key="1">
    <citation type="submission" date="2023-10" db="EMBL/GenBank/DDBJ databases">
        <title>Genomes of two closely related lineages of the louse Polyplax serrata with different host specificities.</title>
        <authorList>
            <person name="Martinu J."/>
            <person name="Tarabai H."/>
            <person name="Stefka J."/>
            <person name="Hypsa V."/>
        </authorList>
    </citation>
    <scope>NUCLEOTIDE SEQUENCE [LARGE SCALE GENOMIC DNA]</scope>
    <source>
        <strain evidence="2">HR10_N</strain>
    </source>
</reference>
<evidence type="ECO:0000256" key="1">
    <source>
        <dbReference type="SAM" id="MobiDB-lite"/>
    </source>
</evidence>
<comment type="caution">
    <text evidence="2">The sequence shown here is derived from an EMBL/GenBank/DDBJ whole genome shotgun (WGS) entry which is preliminary data.</text>
</comment>
<protein>
    <submittedName>
        <fullName evidence="2">Uncharacterized protein</fullName>
    </submittedName>
</protein>